<evidence type="ECO:0000256" key="1">
    <source>
        <dbReference type="ARBA" id="ARBA00022723"/>
    </source>
</evidence>
<feature type="compositionally biased region" description="Basic residues" evidence="6">
    <location>
        <begin position="279"/>
        <end position="292"/>
    </location>
</feature>
<evidence type="ECO:0000259" key="8">
    <source>
        <dbReference type="PROSITE" id="PS51192"/>
    </source>
</evidence>
<dbReference type="PROSITE" id="PS51194">
    <property type="entry name" value="HELICASE_CTER"/>
    <property type="match status" value="1"/>
</dbReference>
<dbReference type="InterPro" id="IPR049730">
    <property type="entry name" value="SNF2/RAD54-like_C"/>
</dbReference>
<dbReference type="PROSITE" id="PS51192">
    <property type="entry name" value="HELICASE_ATP_BIND_1"/>
    <property type="match status" value="1"/>
</dbReference>
<dbReference type="EMBL" id="JAPMOS010000016">
    <property type="protein sequence ID" value="KAJ4459900.1"/>
    <property type="molecule type" value="Genomic_DNA"/>
</dbReference>
<dbReference type="InterPro" id="IPR011011">
    <property type="entry name" value="Znf_FYVE_PHD"/>
</dbReference>
<feature type="region of interest" description="Disordered" evidence="6">
    <location>
        <begin position="507"/>
        <end position="527"/>
    </location>
</feature>
<feature type="region of interest" description="Disordered" evidence="6">
    <location>
        <begin position="1199"/>
        <end position="1223"/>
    </location>
</feature>
<dbReference type="InterPro" id="IPR027417">
    <property type="entry name" value="P-loop_NTPase"/>
</dbReference>
<feature type="domain" description="PHD-type" evidence="7">
    <location>
        <begin position="56"/>
        <end position="119"/>
    </location>
</feature>
<feature type="domain" description="Helicase C-terminal" evidence="9">
    <location>
        <begin position="988"/>
        <end position="1153"/>
    </location>
</feature>
<feature type="compositionally biased region" description="Basic and acidic residues" evidence="6">
    <location>
        <begin position="258"/>
        <end position="278"/>
    </location>
</feature>
<dbReference type="SUPFAM" id="SSF57903">
    <property type="entry name" value="FYVE/PHD zinc finger"/>
    <property type="match status" value="1"/>
</dbReference>
<evidence type="ECO:0000256" key="2">
    <source>
        <dbReference type="ARBA" id="ARBA00022771"/>
    </source>
</evidence>
<evidence type="ECO:0000256" key="3">
    <source>
        <dbReference type="ARBA" id="ARBA00022801"/>
    </source>
</evidence>
<keyword evidence="1" id="KW-0479">Metal-binding</keyword>
<proteinExistence type="predicted"/>
<protein>
    <submittedName>
        <fullName evidence="10">SWI/SNF chromatin-remodeling complex subunit snf22</fullName>
    </submittedName>
</protein>
<feature type="compositionally biased region" description="Pro residues" evidence="6">
    <location>
        <begin position="1789"/>
        <end position="1799"/>
    </location>
</feature>
<dbReference type="SUPFAM" id="SSF52540">
    <property type="entry name" value="P-loop containing nucleoside triphosphate hydrolases"/>
    <property type="match status" value="2"/>
</dbReference>
<name>A0ABQ8UT29_9EUKA</name>
<dbReference type="InterPro" id="IPR019787">
    <property type="entry name" value="Znf_PHD-finger"/>
</dbReference>
<feature type="region of interest" description="Disordered" evidence="6">
    <location>
        <begin position="1"/>
        <end position="52"/>
    </location>
</feature>
<dbReference type="Gene3D" id="3.30.40.10">
    <property type="entry name" value="Zinc/RING finger domain, C3HC4 (zinc finger)"/>
    <property type="match status" value="1"/>
</dbReference>
<dbReference type="Gene3D" id="3.40.50.10810">
    <property type="entry name" value="Tandem AAA-ATPase domain"/>
    <property type="match status" value="1"/>
</dbReference>
<feature type="region of interest" description="Disordered" evidence="6">
    <location>
        <begin position="834"/>
        <end position="900"/>
    </location>
</feature>
<accession>A0ABQ8UT29</accession>
<dbReference type="InterPro" id="IPR001965">
    <property type="entry name" value="Znf_PHD"/>
</dbReference>
<feature type="domain" description="Helicase ATP-binding" evidence="8">
    <location>
        <begin position="558"/>
        <end position="723"/>
    </location>
</feature>
<dbReference type="Pfam" id="PF00628">
    <property type="entry name" value="PHD"/>
    <property type="match status" value="1"/>
</dbReference>
<gene>
    <name evidence="10" type="ORF">PAPYR_3958</name>
</gene>
<evidence type="ECO:0000256" key="5">
    <source>
        <dbReference type="PROSITE-ProRule" id="PRU00146"/>
    </source>
</evidence>
<evidence type="ECO:0000313" key="11">
    <source>
        <dbReference type="Proteomes" id="UP001141327"/>
    </source>
</evidence>
<keyword evidence="2 5" id="KW-0863">Zinc-finger</keyword>
<dbReference type="CDD" id="cd18793">
    <property type="entry name" value="SF2_C_SNF"/>
    <property type="match status" value="1"/>
</dbReference>
<keyword evidence="3" id="KW-0378">Hydrolase</keyword>
<organism evidence="10 11">
    <name type="scientific">Paratrimastix pyriformis</name>
    <dbReference type="NCBI Taxonomy" id="342808"/>
    <lineage>
        <taxon>Eukaryota</taxon>
        <taxon>Metamonada</taxon>
        <taxon>Preaxostyla</taxon>
        <taxon>Paratrimastigidae</taxon>
        <taxon>Paratrimastix</taxon>
    </lineage>
</organism>
<feature type="compositionally biased region" description="Acidic residues" evidence="6">
    <location>
        <begin position="309"/>
        <end position="318"/>
    </location>
</feature>
<evidence type="ECO:0000256" key="6">
    <source>
        <dbReference type="SAM" id="MobiDB-lite"/>
    </source>
</evidence>
<dbReference type="SMART" id="SM00487">
    <property type="entry name" value="DEXDc"/>
    <property type="match status" value="1"/>
</dbReference>
<dbReference type="PANTHER" id="PTHR10799">
    <property type="entry name" value="SNF2/RAD54 HELICASE FAMILY"/>
    <property type="match status" value="1"/>
</dbReference>
<dbReference type="SMART" id="SM00490">
    <property type="entry name" value="HELICc"/>
    <property type="match status" value="1"/>
</dbReference>
<feature type="compositionally biased region" description="Acidic residues" evidence="6">
    <location>
        <begin position="1"/>
        <end position="11"/>
    </location>
</feature>
<feature type="compositionally biased region" description="Acidic residues" evidence="6">
    <location>
        <begin position="36"/>
        <end position="46"/>
    </location>
</feature>
<dbReference type="InterPro" id="IPR001650">
    <property type="entry name" value="Helicase_C-like"/>
</dbReference>
<feature type="region of interest" description="Disordered" evidence="6">
    <location>
        <begin position="258"/>
        <end position="330"/>
    </location>
</feature>
<dbReference type="Gene3D" id="3.40.50.300">
    <property type="entry name" value="P-loop containing nucleotide triphosphate hydrolases"/>
    <property type="match status" value="2"/>
</dbReference>
<evidence type="ECO:0000259" key="9">
    <source>
        <dbReference type="PROSITE" id="PS51194"/>
    </source>
</evidence>
<feature type="region of interest" description="Disordered" evidence="6">
    <location>
        <begin position="1726"/>
        <end position="1804"/>
    </location>
</feature>
<reference evidence="10" key="1">
    <citation type="journal article" date="2022" name="bioRxiv">
        <title>Genomics of Preaxostyla Flagellates Illuminates Evolutionary Transitions and the Path Towards Mitochondrial Loss.</title>
        <authorList>
            <person name="Novak L.V.F."/>
            <person name="Treitli S.C."/>
            <person name="Pyrih J."/>
            <person name="Halakuc P."/>
            <person name="Pipaliya S.V."/>
            <person name="Vacek V."/>
            <person name="Brzon O."/>
            <person name="Soukal P."/>
            <person name="Eme L."/>
            <person name="Dacks J.B."/>
            <person name="Karnkowska A."/>
            <person name="Elias M."/>
            <person name="Hampl V."/>
        </authorList>
    </citation>
    <scope>NUCLEOTIDE SEQUENCE</scope>
    <source>
        <strain evidence="10">RCP-MX</strain>
    </source>
</reference>
<evidence type="ECO:0000313" key="10">
    <source>
        <dbReference type="EMBL" id="KAJ4459900.1"/>
    </source>
</evidence>
<feature type="compositionally biased region" description="Basic and acidic residues" evidence="6">
    <location>
        <begin position="12"/>
        <end position="35"/>
    </location>
</feature>
<feature type="region of interest" description="Disordered" evidence="6">
    <location>
        <begin position="1610"/>
        <end position="1645"/>
    </location>
</feature>
<dbReference type="Pfam" id="PF00271">
    <property type="entry name" value="Helicase_C"/>
    <property type="match status" value="1"/>
</dbReference>
<feature type="compositionally biased region" description="Basic and acidic residues" evidence="6">
    <location>
        <begin position="144"/>
        <end position="153"/>
    </location>
</feature>
<feature type="region of interest" description="Disordered" evidence="6">
    <location>
        <begin position="383"/>
        <end position="448"/>
    </location>
</feature>
<dbReference type="SMART" id="SM00249">
    <property type="entry name" value="PHD"/>
    <property type="match status" value="2"/>
</dbReference>
<feature type="region of interest" description="Disordered" evidence="6">
    <location>
        <begin position="955"/>
        <end position="996"/>
    </location>
</feature>
<dbReference type="InterPro" id="IPR038718">
    <property type="entry name" value="SNF2-like_sf"/>
</dbReference>
<keyword evidence="11" id="KW-1185">Reference proteome</keyword>
<feature type="compositionally biased region" description="Polar residues" evidence="6">
    <location>
        <begin position="165"/>
        <end position="175"/>
    </location>
</feature>
<dbReference type="InterPro" id="IPR013083">
    <property type="entry name" value="Znf_RING/FYVE/PHD"/>
</dbReference>
<feature type="compositionally biased region" description="Low complexity" evidence="6">
    <location>
        <begin position="1979"/>
        <end position="1993"/>
    </location>
</feature>
<dbReference type="PROSITE" id="PS50016">
    <property type="entry name" value="ZF_PHD_2"/>
    <property type="match status" value="1"/>
</dbReference>
<feature type="compositionally biased region" description="Pro residues" evidence="6">
    <location>
        <begin position="841"/>
        <end position="865"/>
    </location>
</feature>
<feature type="compositionally biased region" description="Low complexity" evidence="6">
    <location>
        <begin position="1329"/>
        <end position="1338"/>
    </location>
</feature>
<feature type="region of interest" description="Disordered" evidence="6">
    <location>
        <begin position="127"/>
        <end position="182"/>
    </location>
</feature>
<feature type="compositionally biased region" description="Low complexity" evidence="6">
    <location>
        <begin position="1285"/>
        <end position="1300"/>
    </location>
</feature>
<feature type="compositionally biased region" description="Polar residues" evidence="6">
    <location>
        <begin position="1339"/>
        <end position="1349"/>
    </location>
</feature>
<sequence length="2025" mass="221370">MDSERDEEEDSQLSKEDNMWSKDNDIGSDGSKSDGSESDGVEDEPDAEQRVNDGHADQCLVCGEDGTDDRPLLLCERGIETLGTDHENFCKYAFHLDCLDPPLKELPEGTWICPVCHEMQELNSRLEKARPKRAAVPSTPPPVPDEKPDEASTEKPAPTRHSTRTRAQPTSTHYSPHSDPALLGTTQLNRRLITHVKRGFDTLAIQFLQERFRLRDSGKLPQQEDLTEEEEAWLRKLTDVGVIRSLKTARDRATRHLREAEARKQREAQEVARKEAAAAKKKASRARGRGRTRSSGGDIALTEGHAEPDTLEEEDAEAEGEKKVQQAKEGGTPSVVLGWRRFAFFLRHWPLFAPFFAEADKEASRSPLACDIALRVVFEEVTETTTVTRSRKAPPPPRVTRNTRSGAKPDEESMEIEPDEKLAAQKPQTTTKRGRRPKKLRPEEERAEKDAFAHLVRWLGALDSEAIEGAVKHRLEHPEMPWVDPQPAAEAAATATSTATEPVKPIALGGQEAPTGEPEKKPKEAPKAIGEKAITQQPAFLIGGTLRDYQVEGIRWMVGQYRNGLGGILGDEMGLGKTLQVLGFLGHLKFELGHRSPSIIVCPLSVLGGWILEAQRWCPALRVVVFHGPKEERDALKPRLNKADSFDLLVTTYEQVVAEQNWFARFRWGTVVLDECQRIKNEHSLIGMAVRHLRSQQRMLLTGTPLQNNMHELWALLNYLFPELFVTSKAFDDAFSSTVGYTADTLKTAQHRAQLDGKGDVAQEPQHPAEGAVNTTLLKAAYSLLQPLMLRRLKQDVLTTLPPKIETTVYCPLSRMQGLLYRQLLSENSDIVNLASDSKAPPDPSMSPPPTPSPSPAPSPAPSPSPEDIYLNFDLTQPKDGEEGEEAAESEAGSGVPKSRHGRLSHLLMELRKCCCHAFLFPGVDPHPGHTSDLILRGSGKLALLDQLLQHLYSDPNAKNLPTPPSAGRGTPNPSTENGGPWGSLPEDEEKEAAAGQKRAVPAHRCLIYSQFTMMLDVLEEYCRWRGWKYLRLDGAIGAGRRRYELAQFAQPNSNYFIYLLSTRAGGLGLNLQSADTCVIYDSDWNPQVDRQAQDRVHRLGQNRPVTVYRLVSQGTCEERILHVAQRKALLGAYVLRDNDGVEDLPLSSLDLRSIVQFGAAHMCSVPLGETQDVTDVAEEHIARLLKDVAQKSAKLMTGSAAAATPVPGSAETTSEEENSRGVRLVHLERELTVDFRTFGGTRYYRRDSTATPDLADQWAAEIRRREEALQAQMDAKAGKKKPDAPAAAPSAATTPSTTPQEQQQPIATIVLDDTSPSPSPSPQPPAPGTTAPGASASVTATTPDQTQLVKLRRRRTSRVVSVNAVGMGLGVGSVDVSRESIEQEAREMREAAKLKAMREAAAAPKLQRIPECHCVLCHKRISADELIAADIIRPAQKERNVERFPDVYHCTRCPLTAHRNCLLKAGLLDEVTPRSLWTCPRHRPVCLQEHTYHRREQTLSQATNVDASIDCLLKIECRAPCSLGAREIFGIKHLRDPLPMRLCTAAIVVHGMPFVPERFSSGVCAATEASATTVHQDYMEQLVLLRQRASALTGADSGAGSAVPAAMTPTSVTIPGPAPAPTPVLRSTTTRKHSRSATPASASLTSPVDAVRELLGALFIPPSLMPIERGSQETTDAATAFELGTNYEWVVCPVCLNGPQQRKLSDAVVAAERAAEARLLLPTPSVSATTTATTSGGAEAAEPGAESARRLRPRKEPEAPSAKSSAGPAAAASASPAPSPAARLPSSSPVPSPSPVPLPRGALSPDAEARIIRIEELELRYCHFGWPFGAPLTRRALRELQARRRGWIQPAREIIDEANRTLEEKAAARVRQRAEQLIREQEAATAWLRQKTEKKEHKHKDKKAKDKDKEAKPKDGTVAKDATTTEAKGDTEAKVVIIPDDNDAAADAPKPEPKATLVRRSTVIIDDDDEDDGPQHAGTGAKGSASSSSSSSDEGEGEGTDSGSSSSGESSGEEYKKGSMKKRR</sequence>
<keyword evidence="4" id="KW-0862">Zinc</keyword>
<feature type="compositionally biased region" description="Low complexity" evidence="6">
    <location>
        <begin position="1726"/>
        <end position="1747"/>
    </location>
</feature>
<comment type="caution">
    <text evidence="10">The sequence shown here is derived from an EMBL/GenBank/DDBJ whole genome shotgun (WGS) entry which is preliminary data.</text>
</comment>
<feature type="compositionally biased region" description="Pro residues" evidence="6">
    <location>
        <begin position="1318"/>
        <end position="1328"/>
    </location>
</feature>
<dbReference type="InterPro" id="IPR000330">
    <property type="entry name" value="SNF2_N"/>
</dbReference>
<feature type="compositionally biased region" description="Low complexity" evidence="6">
    <location>
        <begin position="2002"/>
        <end position="2011"/>
    </location>
</feature>
<evidence type="ECO:0000259" key="7">
    <source>
        <dbReference type="PROSITE" id="PS50016"/>
    </source>
</evidence>
<dbReference type="Proteomes" id="UP001141327">
    <property type="component" value="Unassembled WGS sequence"/>
</dbReference>
<feature type="region of interest" description="Disordered" evidence="6">
    <location>
        <begin position="1889"/>
        <end position="2025"/>
    </location>
</feature>
<dbReference type="Pfam" id="PF00176">
    <property type="entry name" value="SNF2-rel_dom"/>
    <property type="match status" value="1"/>
</dbReference>
<feature type="compositionally biased region" description="Low complexity" evidence="6">
    <location>
        <begin position="1760"/>
        <end position="1788"/>
    </location>
</feature>
<feature type="compositionally biased region" description="Basic and acidic residues" evidence="6">
    <location>
        <begin position="517"/>
        <end position="527"/>
    </location>
</feature>
<evidence type="ECO:0000256" key="4">
    <source>
        <dbReference type="ARBA" id="ARBA00022833"/>
    </source>
</evidence>
<feature type="region of interest" description="Disordered" evidence="6">
    <location>
        <begin position="1272"/>
        <end position="1354"/>
    </location>
</feature>
<dbReference type="InterPro" id="IPR014001">
    <property type="entry name" value="Helicase_ATP-bd"/>
</dbReference>
<feature type="compositionally biased region" description="Basic and acidic residues" evidence="6">
    <location>
        <begin position="1904"/>
        <end position="1919"/>
    </location>
</feature>